<dbReference type="InterPro" id="IPR025110">
    <property type="entry name" value="AMP-bd_C"/>
</dbReference>
<evidence type="ECO:0008006" key="7">
    <source>
        <dbReference type="Google" id="ProtNLM"/>
    </source>
</evidence>
<evidence type="ECO:0000259" key="4">
    <source>
        <dbReference type="Pfam" id="PF13193"/>
    </source>
</evidence>
<protein>
    <recommendedName>
        <fullName evidence="7">4-coumarate--CoA ligase</fullName>
    </recommendedName>
</protein>
<feature type="domain" description="AMP-binding enzyme C-terminal" evidence="4">
    <location>
        <begin position="440"/>
        <end position="522"/>
    </location>
</feature>
<sequence length="543" mass="59606">MTFIENTYEYTNLVDLVLTNSRNTSDGHPLYIDADTEESINYGDFKKLVRQATFGFSKIGMKKGDSLCLYTPNNLSVPSVVLASLASGGNICPANPLFTNFELQKMLTVSKSKYIIAHPINVDIALEAAEATGIPKSNVWSICPDPGNRVPDWRSMVVRGPKESDAIKLTVEESKSTLAYLCFSSGTTGQPKGVMISHHNFIANSIELTKSLAQTSLSNKEGSLLCVVPLFHILGIFRFIHLAVYEGRTTVLMARYDLEKFCQSVEKYKIASLYVVPPMLLHLVNSPGIVDKYDFSSVVGFHAGAAPVSAGLSNQINEKFNIPVLQGYGMTETASVLTYQTIETCIPGSVGRMISGIDAIVVDESGRVLPSGERGEICIKGPIVMQGYLNNPEATAEVIDKNGYLHTGDIGYFDNLGNWYIVDRSKELIKYNAFQIAPAELESVLIECPLVSDAAVIGIYDEKRQTEVPRAYVSLSSLGKNLDAAKANSEIHKFINEKVSAYKRLRGGIEFIEVVPKSVSGKILRKDLRELYKNQAAQNRSKL</sequence>
<evidence type="ECO:0000256" key="1">
    <source>
        <dbReference type="ARBA" id="ARBA00006432"/>
    </source>
</evidence>
<dbReference type="InterPro" id="IPR020845">
    <property type="entry name" value="AMP-binding_CS"/>
</dbReference>
<dbReference type="InterPro" id="IPR042099">
    <property type="entry name" value="ANL_N_sf"/>
</dbReference>
<dbReference type="Pfam" id="PF13193">
    <property type="entry name" value="AMP-binding_C"/>
    <property type="match status" value="1"/>
</dbReference>
<keyword evidence="2" id="KW-0436">Ligase</keyword>
<dbReference type="InterPro" id="IPR045851">
    <property type="entry name" value="AMP-bd_C_sf"/>
</dbReference>
<gene>
    <name evidence="5" type="ORF">HPULCUR_009794</name>
</gene>
<organism evidence="5 6">
    <name type="scientific">Helicostylum pulchrum</name>
    <dbReference type="NCBI Taxonomy" id="562976"/>
    <lineage>
        <taxon>Eukaryota</taxon>
        <taxon>Fungi</taxon>
        <taxon>Fungi incertae sedis</taxon>
        <taxon>Mucoromycota</taxon>
        <taxon>Mucoromycotina</taxon>
        <taxon>Mucoromycetes</taxon>
        <taxon>Mucorales</taxon>
        <taxon>Mucorineae</taxon>
        <taxon>Mucoraceae</taxon>
        <taxon>Helicostylum</taxon>
    </lineage>
</organism>
<dbReference type="SUPFAM" id="SSF56801">
    <property type="entry name" value="Acetyl-CoA synthetase-like"/>
    <property type="match status" value="1"/>
</dbReference>
<dbReference type="Gene3D" id="3.40.50.12780">
    <property type="entry name" value="N-terminal domain of ligase-like"/>
    <property type="match status" value="1"/>
</dbReference>
<dbReference type="EMBL" id="BAABUJ010000034">
    <property type="protein sequence ID" value="GAA5804307.1"/>
    <property type="molecule type" value="Genomic_DNA"/>
</dbReference>
<evidence type="ECO:0000259" key="3">
    <source>
        <dbReference type="Pfam" id="PF00501"/>
    </source>
</evidence>
<name>A0ABP9YDF2_9FUNG</name>
<dbReference type="Pfam" id="PF00501">
    <property type="entry name" value="AMP-binding"/>
    <property type="match status" value="1"/>
</dbReference>
<accession>A0ABP9YDF2</accession>
<dbReference type="Proteomes" id="UP001476247">
    <property type="component" value="Unassembled WGS sequence"/>
</dbReference>
<comment type="similarity">
    <text evidence="1">Belongs to the ATP-dependent AMP-binding enzyme family.</text>
</comment>
<evidence type="ECO:0000313" key="6">
    <source>
        <dbReference type="Proteomes" id="UP001476247"/>
    </source>
</evidence>
<dbReference type="InterPro" id="IPR000873">
    <property type="entry name" value="AMP-dep_synth/lig_dom"/>
</dbReference>
<dbReference type="CDD" id="cd05911">
    <property type="entry name" value="Firefly_Luc_like"/>
    <property type="match status" value="1"/>
</dbReference>
<reference evidence="5 6" key="1">
    <citation type="submission" date="2024-04" db="EMBL/GenBank/DDBJ databases">
        <title>genome sequences of Mucor flavus KT1a and Helicostylum pulchrum KT1b strains isolation_sourced from the surface of a dry-aged beef.</title>
        <authorList>
            <person name="Toyotome T."/>
            <person name="Hosono M."/>
            <person name="Torimaru M."/>
            <person name="Fukuda K."/>
            <person name="Mikami N."/>
        </authorList>
    </citation>
    <scope>NUCLEOTIDE SEQUENCE [LARGE SCALE GENOMIC DNA]</scope>
    <source>
        <strain evidence="5 6">KT1b</strain>
    </source>
</reference>
<evidence type="ECO:0000256" key="2">
    <source>
        <dbReference type="ARBA" id="ARBA00022598"/>
    </source>
</evidence>
<dbReference type="Gene3D" id="3.30.300.30">
    <property type="match status" value="1"/>
</dbReference>
<feature type="domain" description="AMP-dependent synthetase/ligase" evidence="3">
    <location>
        <begin position="27"/>
        <end position="389"/>
    </location>
</feature>
<evidence type="ECO:0000313" key="5">
    <source>
        <dbReference type="EMBL" id="GAA5804307.1"/>
    </source>
</evidence>
<dbReference type="PROSITE" id="PS00455">
    <property type="entry name" value="AMP_BINDING"/>
    <property type="match status" value="1"/>
</dbReference>
<comment type="caution">
    <text evidence="5">The sequence shown here is derived from an EMBL/GenBank/DDBJ whole genome shotgun (WGS) entry which is preliminary data.</text>
</comment>
<keyword evidence="6" id="KW-1185">Reference proteome</keyword>
<dbReference type="PANTHER" id="PTHR24096:SF149">
    <property type="entry name" value="AMP-BINDING DOMAIN-CONTAINING PROTEIN-RELATED"/>
    <property type="match status" value="1"/>
</dbReference>
<proteinExistence type="inferred from homology"/>
<dbReference type="PANTHER" id="PTHR24096">
    <property type="entry name" value="LONG-CHAIN-FATTY-ACID--COA LIGASE"/>
    <property type="match status" value="1"/>
</dbReference>